<comment type="caution">
    <text evidence="2">The sequence shown here is derived from an EMBL/GenBank/DDBJ whole genome shotgun (WGS) entry which is preliminary data.</text>
</comment>
<feature type="region of interest" description="Disordered" evidence="1">
    <location>
        <begin position="110"/>
        <end position="170"/>
    </location>
</feature>
<dbReference type="EMBL" id="JAWXYG010000006">
    <property type="protein sequence ID" value="KAK4268817.1"/>
    <property type="molecule type" value="Genomic_DNA"/>
</dbReference>
<protein>
    <submittedName>
        <fullName evidence="2">Uncharacterized protein</fullName>
    </submittedName>
</protein>
<gene>
    <name evidence="2" type="ORF">QN277_022053</name>
</gene>
<feature type="region of interest" description="Disordered" evidence="1">
    <location>
        <begin position="189"/>
        <end position="274"/>
    </location>
</feature>
<dbReference type="Proteomes" id="UP001293593">
    <property type="component" value="Unassembled WGS sequence"/>
</dbReference>
<evidence type="ECO:0000313" key="2">
    <source>
        <dbReference type="EMBL" id="KAK4268817.1"/>
    </source>
</evidence>
<keyword evidence="3" id="KW-1185">Reference proteome</keyword>
<feature type="compositionally biased region" description="Basic residues" evidence="1">
    <location>
        <begin position="259"/>
        <end position="274"/>
    </location>
</feature>
<name>A0AAE1JHK9_9FABA</name>
<reference evidence="2" key="1">
    <citation type="submission" date="2023-10" db="EMBL/GenBank/DDBJ databases">
        <title>Chromosome-level genome of the transformable northern wattle, Acacia crassicarpa.</title>
        <authorList>
            <person name="Massaro I."/>
            <person name="Sinha N.R."/>
            <person name="Poethig S."/>
            <person name="Leichty A.R."/>
        </authorList>
    </citation>
    <scope>NUCLEOTIDE SEQUENCE</scope>
    <source>
        <strain evidence="2">Acra3RX</strain>
        <tissue evidence="2">Leaf</tissue>
    </source>
</reference>
<dbReference type="PANTHER" id="PTHR34680:SF3">
    <property type="entry name" value="EXPRESSED PROTEIN"/>
    <property type="match status" value="1"/>
</dbReference>
<evidence type="ECO:0000313" key="3">
    <source>
        <dbReference type="Proteomes" id="UP001293593"/>
    </source>
</evidence>
<feature type="compositionally biased region" description="Polar residues" evidence="1">
    <location>
        <begin position="210"/>
        <end position="234"/>
    </location>
</feature>
<sequence>MRIRKNARLVDSVPAEKLQPVVCQLNQSPWDVIPFGSHLIEFEYEGEDDSFAGNANGSAGNNSGGAVESVASPTDAEFKSPPNIHNLVVHDNDDISDQNGIAELDHKAADEENKTTSFGQCKNNQGKNQRQSIYEHDNLSSVRSSKKASAALAGARRTRAQNAKKAPSGTSNPYEFYYYSGFGPLWGKRRGGRNGGSNKKNEVVKENGGEDSTITEANGTTIIRSPSSSSQIETSGFDYDDDEMVEDYDDDEEEEGGKKRMRKPVKARSLKSLM</sequence>
<dbReference type="PANTHER" id="PTHR34680">
    <property type="entry name" value="EXPRESSED PROTEIN"/>
    <property type="match status" value="1"/>
</dbReference>
<feature type="compositionally biased region" description="Polar residues" evidence="1">
    <location>
        <begin position="115"/>
        <end position="132"/>
    </location>
</feature>
<feature type="compositionally biased region" description="Low complexity" evidence="1">
    <location>
        <begin position="140"/>
        <end position="155"/>
    </location>
</feature>
<feature type="region of interest" description="Disordered" evidence="1">
    <location>
        <begin position="51"/>
        <end position="79"/>
    </location>
</feature>
<feature type="compositionally biased region" description="Basic and acidic residues" evidence="1">
    <location>
        <begin position="199"/>
        <end position="208"/>
    </location>
</feature>
<proteinExistence type="predicted"/>
<accession>A0AAE1JHK9</accession>
<dbReference type="AlphaFoldDB" id="A0AAE1JHK9"/>
<feature type="compositionally biased region" description="Low complexity" evidence="1">
    <location>
        <begin position="52"/>
        <end position="66"/>
    </location>
</feature>
<organism evidence="2 3">
    <name type="scientific">Acacia crassicarpa</name>
    <name type="common">northern wattle</name>
    <dbReference type="NCBI Taxonomy" id="499986"/>
    <lineage>
        <taxon>Eukaryota</taxon>
        <taxon>Viridiplantae</taxon>
        <taxon>Streptophyta</taxon>
        <taxon>Embryophyta</taxon>
        <taxon>Tracheophyta</taxon>
        <taxon>Spermatophyta</taxon>
        <taxon>Magnoliopsida</taxon>
        <taxon>eudicotyledons</taxon>
        <taxon>Gunneridae</taxon>
        <taxon>Pentapetalae</taxon>
        <taxon>rosids</taxon>
        <taxon>fabids</taxon>
        <taxon>Fabales</taxon>
        <taxon>Fabaceae</taxon>
        <taxon>Caesalpinioideae</taxon>
        <taxon>mimosoid clade</taxon>
        <taxon>Acacieae</taxon>
        <taxon>Acacia</taxon>
    </lineage>
</organism>
<feature type="compositionally biased region" description="Acidic residues" evidence="1">
    <location>
        <begin position="238"/>
        <end position="255"/>
    </location>
</feature>
<evidence type="ECO:0000256" key="1">
    <source>
        <dbReference type="SAM" id="MobiDB-lite"/>
    </source>
</evidence>